<keyword evidence="2" id="KW-1185">Reference proteome</keyword>
<evidence type="ECO:0000313" key="1">
    <source>
        <dbReference type="EMBL" id="KFE98949.1"/>
    </source>
</evidence>
<dbReference type="CDD" id="cd05483">
    <property type="entry name" value="retropepsin_like_bacteria"/>
    <property type="match status" value="1"/>
</dbReference>
<dbReference type="AlphaFoldDB" id="A0A085Z3D6"/>
<dbReference type="eggNOG" id="COG0793">
    <property type="taxonomic scope" value="Bacteria"/>
</dbReference>
<dbReference type="InterPro" id="IPR021109">
    <property type="entry name" value="Peptidase_aspartic_dom_sf"/>
</dbReference>
<evidence type="ECO:0000313" key="2">
    <source>
        <dbReference type="Proteomes" id="UP000028703"/>
    </source>
</evidence>
<dbReference type="OrthoDB" id="5580718at2"/>
<dbReference type="Gene3D" id="2.40.70.10">
    <property type="entry name" value="Acid Proteases"/>
    <property type="match status" value="2"/>
</dbReference>
<dbReference type="SUPFAM" id="SSF50156">
    <property type="entry name" value="PDZ domain-like"/>
    <property type="match status" value="1"/>
</dbReference>
<dbReference type="Pfam" id="PF13650">
    <property type="entry name" value="Asp_protease_2"/>
    <property type="match status" value="1"/>
</dbReference>
<sequence>MKKILYTLLIFSTTTISAQGKKFFKNGEVQLQNPVEKINLRYSNNMPFVQVSINGKPYNFLFDTGAPTVISTAVYTELGLEKKHTGKVKDSQKNKQEQIFTVLPEMTIDRAVFKDVGAIVMDFSVSELSCFKIDGIIGANQMAKLFWKINYAENSLEASKDLAAFNPADYDIVIPFSPRIQKTPVIEIELQGKKMALTFDTGFSGRLKIADNAYDIQKASSSIEVYGTSSVGAFGAGKPAPGHIFRTADLSLGNKNFSNEIIATGNANLIGNDFFKNFVFVLDWSANMIYMKRINNEPARLESFGFGYRFIDEKPTVTFVFREENYPLKVGDAIISINNVDLDHLDKDSACHYFLNRVENGQSAIDLKIRRDGKEMQVRVEKKEFLGINSLSA</sequence>
<name>A0A085Z3D6_9FLAO</name>
<dbReference type="Proteomes" id="UP000028703">
    <property type="component" value="Unassembled WGS sequence"/>
</dbReference>
<dbReference type="EMBL" id="JPRO01000021">
    <property type="protein sequence ID" value="KFE98949.1"/>
    <property type="molecule type" value="Genomic_DNA"/>
</dbReference>
<protein>
    <recommendedName>
        <fullName evidence="3">Aspartyl protease</fullName>
    </recommendedName>
</protein>
<comment type="caution">
    <text evidence="1">The sequence shown here is derived from an EMBL/GenBank/DDBJ whole genome shotgun (WGS) entry which is preliminary data.</text>
</comment>
<organism evidence="1 2">
    <name type="scientific">Chryseobacterium luteum</name>
    <dbReference type="NCBI Taxonomy" id="421531"/>
    <lineage>
        <taxon>Bacteria</taxon>
        <taxon>Pseudomonadati</taxon>
        <taxon>Bacteroidota</taxon>
        <taxon>Flavobacteriia</taxon>
        <taxon>Flavobacteriales</taxon>
        <taxon>Weeksellaceae</taxon>
        <taxon>Chryseobacterium group</taxon>
        <taxon>Chryseobacterium</taxon>
    </lineage>
</organism>
<dbReference type="RefSeq" id="WP_034707312.1">
    <property type="nucleotide sequence ID" value="NZ_JPRO01000021.1"/>
</dbReference>
<proteinExistence type="predicted"/>
<dbReference type="SUPFAM" id="SSF50630">
    <property type="entry name" value="Acid proteases"/>
    <property type="match status" value="1"/>
</dbReference>
<dbReference type="InterPro" id="IPR036034">
    <property type="entry name" value="PDZ_sf"/>
</dbReference>
<dbReference type="STRING" id="421531.IX38_19060"/>
<gene>
    <name evidence="1" type="ORF">IX38_19060</name>
</gene>
<evidence type="ECO:0008006" key="3">
    <source>
        <dbReference type="Google" id="ProtNLM"/>
    </source>
</evidence>
<reference evidence="1 2" key="1">
    <citation type="submission" date="2014-07" db="EMBL/GenBank/DDBJ databases">
        <title>Genome of Chryseobacterium luteum DSM 18605.</title>
        <authorList>
            <person name="Stropko S.J."/>
            <person name="Pipes S.E."/>
            <person name="Newman J.D."/>
        </authorList>
    </citation>
    <scope>NUCLEOTIDE SEQUENCE [LARGE SCALE GENOMIC DNA]</scope>
    <source>
        <strain evidence="1 2">DSM 18605</strain>
    </source>
</reference>
<accession>A0A085Z3D6</accession>
<dbReference type="Gene3D" id="2.30.42.10">
    <property type="match status" value="1"/>
</dbReference>
<dbReference type="InterPro" id="IPR034122">
    <property type="entry name" value="Retropepsin-like_bacterial"/>
</dbReference>